<dbReference type="PANTHER" id="PTHR11138:SF5">
    <property type="entry name" value="METHIONYL-TRNA FORMYLTRANSFERASE, MITOCHONDRIAL"/>
    <property type="match status" value="1"/>
</dbReference>
<reference evidence="3 4" key="1">
    <citation type="submission" date="2020-08" db="EMBL/GenBank/DDBJ databases">
        <title>Genome sequence of Pedobacter roseus KACC 11594T.</title>
        <authorList>
            <person name="Hyun D.-W."/>
            <person name="Bae J.-W."/>
        </authorList>
    </citation>
    <scope>NUCLEOTIDE SEQUENCE [LARGE SCALE GENOMIC DNA]</scope>
    <source>
        <strain evidence="3 4">KACC 11594</strain>
    </source>
</reference>
<feature type="domain" description="Formyl transferase C-terminal" evidence="2">
    <location>
        <begin position="200"/>
        <end position="286"/>
    </location>
</feature>
<dbReference type="KEGG" id="proe:H9L23_06700"/>
<dbReference type="GO" id="GO:0005829">
    <property type="term" value="C:cytosol"/>
    <property type="evidence" value="ECO:0007669"/>
    <property type="project" value="TreeGrafter"/>
</dbReference>
<dbReference type="SUPFAM" id="SSF53328">
    <property type="entry name" value="Formyltransferase"/>
    <property type="match status" value="1"/>
</dbReference>
<keyword evidence="4" id="KW-1185">Reference proteome</keyword>
<dbReference type="Gene3D" id="3.40.50.12230">
    <property type="match status" value="1"/>
</dbReference>
<evidence type="ECO:0000259" key="1">
    <source>
        <dbReference type="Pfam" id="PF00551"/>
    </source>
</evidence>
<dbReference type="SUPFAM" id="SSF50486">
    <property type="entry name" value="FMT C-terminal domain-like"/>
    <property type="match status" value="1"/>
</dbReference>
<dbReference type="RefSeq" id="WP_187594235.1">
    <property type="nucleotide sequence ID" value="NZ_CP060723.1"/>
</dbReference>
<gene>
    <name evidence="3" type="ORF">H9L23_06700</name>
</gene>
<dbReference type="EMBL" id="CP060723">
    <property type="protein sequence ID" value="QNN43772.1"/>
    <property type="molecule type" value="Genomic_DNA"/>
</dbReference>
<protein>
    <submittedName>
        <fullName evidence="3">Uncharacterized protein</fullName>
    </submittedName>
</protein>
<evidence type="ECO:0000313" key="4">
    <source>
        <dbReference type="Proteomes" id="UP000515806"/>
    </source>
</evidence>
<dbReference type="InterPro" id="IPR005793">
    <property type="entry name" value="Formyl_trans_C"/>
</dbReference>
<feature type="domain" description="Formyl transferase N-terminal" evidence="1">
    <location>
        <begin position="47"/>
        <end position="161"/>
    </location>
</feature>
<evidence type="ECO:0000313" key="3">
    <source>
        <dbReference type="EMBL" id="QNN43772.1"/>
    </source>
</evidence>
<dbReference type="InterPro" id="IPR011034">
    <property type="entry name" value="Formyl_transferase-like_C_sf"/>
</dbReference>
<dbReference type="GO" id="GO:0004479">
    <property type="term" value="F:methionyl-tRNA formyltransferase activity"/>
    <property type="evidence" value="ECO:0007669"/>
    <property type="project" value="TreeGrafter"/>
</dbReference>
<accession>A0A7G9QK97</accession>
<organism evidence="3 4">
    <name type="scientific">Pedobacter roseus</name>
    <dbReference type="NCBI Taxonomy" id="336820"/>
    <lineage>
        <taxon>Bacteria</taxon>
        <taxon>Pseudomonadati</taxon>
        <taxon>Bacteroidota</taxon>
        <taxon>Sphingobacteriia</taxon>
        <taxon>Sphingobacteriales</taxon>
        <taxon>Sphingobacteriaceae</taxon>
        <taxon>Pedobacter</taxon>
    </lineage>
</organism>
<dbReference type="Pfam" id="PF00551">
    <property type="entry name" value="Formyl_trans_N"/>
    <property type="match status" value="1"/>
</dbReference>
<dbReference type="Proteomes" id="UP000515806">
    <property type="component" value="Chromosome"/>
</dbReference>
<dbReference type="InterPro" id="IPR002376">
    <property type="entry name" value="Formyl_transf_N"/>
</dbReference>
<dbReference type="AlphaFoldDB" id="A0A7G9QK97"/>
<dbReference type="InterPro" id="IPR036477">
    <property type="entry name" value="Formyl_transf_N_sf"/>
</dbReference>
<proteinExistence type="predicted"/>
<dbReference type="Pfam" id="PF02911">
    <property type="entry name" value="Formyl_trans_C"/>
    <property type="match status" value="1"/>
</dbReference>
<dbReference type="PANTHER" id="PTHR11138">
    <property type="entry name" value="METHIONYL-TRNA FORMYLTRANSFERASE"/>
    <property type="match status" value="1"/>
</dbReference>
<name>A0A7G9QK97_9SPHI</name>
<sequence length="318" mass="34983">MKIIIFSNHLSSVPIIDYFNTQGLLKAVVSTDKLKAQHTEIENFCNKSNISFFKVNRRQLLTTTKQLFVDIQPDLVVMFGFSYRIPADLYEFPIFGFFNVHFSMLPAYQGPDPLFWQMKNGETSGGVSIHKVDSGFDTGAVVLQEPLPFIPGETWGIADGRHSAVAVNMVVQLVEKLKNSGEVTEQHTVAVTPSYYSKATAADIAIDWMLQTAAEVEAQVNACNPGAGGAVTTFKRQLVRILEVSPVEAQGESLVDAGTVVHADASGVYVQCADRKILRINIIKLSEGFLTGSKLAALGVKPGEKFENSIFEYHEIYN</sequence>
<evidence type="ECO:0000259" key="2">
    <source>
        <dbReference type="Pfam" id="PF02911"/>
    </source>
</evidence>